<reference evidence="1 2" key="1">
    <citation type="submission" date="2018-04" db="EMBL/GenBank/DDBJ databases">
        <title>Cupriavidus necator CR12 genome sequencing and assembly.</title>
        <authorList>
            <person name="Ben Fekih I."/>
            <person name="Mazhar H.S."/>
            <person name="Bello S.K."/>
            <person name="Rensing C."/>
        </authorList>
    </citation>
    <scope>NUCLEOTIDE SEQUENCE [LARGE SCALE GENOMIC DNA]</scope>
    <source>
        <strain evidence="1 2">CR12</strain>
    </source>
</reference>
<evidence type="ECO:0000313" key="2">
    <source>
        <dbReference type="Proteomes" id="UP000253501"/>
    </source>
</evidence>
<sequence>MGALKQSLSDDVLAVFKRACRENEFELANYLLSALEAMASKQTDRHQLDAAYLTFIACCELGTRSTEPKQMGGN</sequence>
<protein>
    <submittedName>
        <fullName evidence="1">Uncharacterized protein</fullName>
    </submittedName>
</protein>
<gene>
    <name evidence="1" type="ORF">DDK22_01140</name>
</gene>
<evidence type="ECO:0000313" key="1">
    <source>
        <dbReference type="EMBL" id="RCJ10292.1"/>
    </source>
</evidence>
<dbReference type="EMBL" id="QDHA01000003">
    <property type="protein sequence ID" value="RCJ10292.1"/>
    <property type="molecule type" value="Genomic_DNA"/>
</dbReference>
<accession>A0A367PQW1</accession>
<organism evidence="1 2">
    <name type="scientific">Cupriavidus necator</name>
    <name type="common">Alcaligenes eutrophus</name>
    <name type="synonym">Ralstonia eutropha</name>
    <dbReference type="NCBI Taxonomy" id="106590"/>
    <lineage>
        <taxon>Bacteria</taxon>
        <taxon>Pseudomonadati</taxon>
        <taxon>Pseudomonadota</taxon>
        <taxon>Betaproteobacteria</taxon>
        <taxon>Burkholderiales</taxon>
        <taxon>Burkholderiaceae</taxon>
        <taxon>Cupriavidus</taxon>
    </lineage>
</organism>
<comment type="caution">
    <text evidence="1">The sequence shown here is derived from an EMBL/GenBank/DDBJ whole genome shotgun (WGS) entry which is preliminary data.</text>
</comment>
<dbReference type="RefSeq" id="WP_114130318.1">
    <property type="nucleotide sequence ID" value="NZ_CP068434.1"/>
</dbReference>
<name>A0A367PQW1_CUPNE</name>
<dbReference type="AlphaFoldDB" id="A0A367PQW1"/>
<dbReference type="Proteomes" id="UP000253501">
    <property type="component" value="Unassembled WGS sequence"/>
</dbReference>
<proteinExistence type="predicted"/>